<dbReference type="InterPro" id="IPR003495">
    <property type="entry name" value="CobW/HypB/UreG_nucleotide-bd"/>
</dbReference>
<evidence type="ECO:0000256" key="1">
    <source>
        <dbReference type="ARBA" id="ARBA00004651"/>
    </source>
</evidence>
<name>E0E1K9_9FIRM</name>
<dbReference type="STRING" id="596315.HMPREF0634_0934"/>
<dbReference type="GO" id="GO:0005886">
    <property type="term" value="C:plasma membrane"/>
    <property type="evidence" value="ECO:0007669"/>
    <property type="project" value="UniProtKB-SubCell"/>
</dbReference>
<organism evidence="9 10">
    <name type="scientific">Peptostreptococcus stomatis DSM 17678</name>
    <dbReference type="NCBI Taxonomy" id="596315"/>
    <lineage>
        <taxon>Bacteria</taxon>
        <taxon>Bacillati</taxon>
        <taxon>Bacillota</taxon>
        <taxon>Clostridia</taxon>
        <taxon>Peptostreptococcales</taxon>
        <taxon>Peptostreptococcaceae</taxon>
        <taxon>Peptostreptococcus</taxon>
    </lineage>
</organism>
<dbReference type="Pfam" id="PF02492">
    <property type="entry name" value="cobW"/>
    <property type="match status" value="1"/>
</dbReference>
<dbReference type="OrthoDB" id="9810876at2"/>
<evidence type="ECO:0000313" key="10">
    <source>
        <dbReference type="Proteomes" id="UP000003244"/>
    </source>
</evidence>
<feature type="transmembrane region" description="Helical" evidence="7">
    <location>
        <begin position="438"/>
        <end position="462"/>
    </location>
</feature>
<dbReference type="RefSeq" id="WP_007788440.1">
    <property type="nucleotide sequence ID" value="NZ_ADGQ01000018.1"/>
</dbReference>
<evidence type="ECO:0000256" key="6">
    <source>
        <dbReference type="ARBA" id="ARBA00023136"/>
    </source>
</evidence>
<evidence type="ECO:0000313" key="9">
    <source>
        <dbReference type="EMBL" id="EFM65218.1"/>
    </source>
</evidence>
<evidence type="ECO:0000256" key="2">
    <source>
        <dbReference type="ARBA" id="ARBA00006386"/>
    </source>
</evidence>
<dbReference type="Proteomes" id="UP000003244">
    <property type="component" value="Unassembled WGS sequence"/>
</dbReference>
<evidence type="ECO:0000256" key="4">
    <source>
        <dbReference type="ARBA" id="ARBA00022692"/>
    </source>
</evidence>
<reference evidence="9 10" key="1">
    <citation type="submission" date="2010-08" db="EMBL/GenBank/DDBJ databases">
        <authorList>
            <person name="Harkins D.M."/>
            <person name="Madupu R."/>
            <person name="Durkin A.S."/>
            <person name="Torralba M."/>
            <person name="Methe B."/>
            <person name="Sutton G.G."/>
            <person name="Nelson K.E."/>
        </authorList>
    </citation>
    <scope>NUCLEOTIDE SEQUENCE [LARGE SCALE GENOMIC DNA]</scope>
    <source>
        <strain evidence="9 10">DSM 17678</strain>
    </source>
</reference>
<feature type="transmembrane region" description="Helical" evidence="7">
    <location>
        <begin position="229"/>
        <end position="254"/>
    </location>
</feature>
<dbReference type="EMBL" id="ADGQ01000018">
    <property type="protein sequence ID" value="EFM65218.1"/>
    <property type="molecule type" value="Genomic_DNA"/>
</dbReference>
<sequence>MSGVIDLVTGVFEAGKTSFIKKLIEKEAVISYKNILIINTELGMESYEDLFIEDVNITCIDIFKEEDFNQDRINKEIARLKPDYVLIEYNGMWDLERVLGMKFTRGYYIKNLIDVVDYKTFDIYINNMEAIMVDKISNCDILAMTKSNGYDIDDMNLKYKAIRHINKACDIHLDNELFLDDELDIVSDSMSRSDLEIIKFGLAFVVLNMIIIGAKFLAPDFYNGKMQRILGIFLSLVIQILPFLLIGAILSSLIQIFVSRNRFNKIFEKTSIKSLIGALFAGIFFPVCDCAMVPVATSIIKKGYSYPVAITFLLASPAINPIVILSTFYAFPNMPKVILYRIGFGLLFAFMVGLVLMVIEKRKKISIVKDVIDKYSIGDSAIYKLRSKGKMRYLEAIVVHTRKELFRVGFYVITGAFISAVLQVAISKDFFISMNKVNAIAVIAMILAAFFISVCSTSNAFIARTFYNVMPANAILAFIVMGPMLDITNLSVMFGTFKRKFMTYMIMGLVYIAFVVFALLGGGFKLV</sequence>
<dbReference type="Pfam" id="PF03773">
    <property type="entry name" value="ArsP_1"/>
    <property type="match status" value="1"/>
</dbReference>
<dbReference type="eggNOG" id="COG0701">
    <property type="taxonomic scope" value="Bacteria"/>
</dbReference>
<comment type="subcellular location">
    <subcellularLocation>
        <location evidence="1">Cell membrane</location>
        <topology evidence="1">Multi-pass membrane protein</topology>
    </subcellularLocation>
</comment>
<feature type="transmembrane region" description="Helical" evidence="7">
    <location>
        <begin position="474"/>
        <end position="495"/>
    </location>
</feature>
<keyword evidence="4 7" id="KW-0812">Transmembrane</keyword>
<dbReference type="InterPro" id="IPR005524">
    <property type="entry name" value="DUF318"/>
</dbReference>
<dbReference type="PANTHER" id="PTHR34184:SF4">
    <property type="entry name" value="UPF0718 PROTEIN YCGR"/>
    <property type="match status" value="1"/>
</dbReference>
<dbReference type="InterPro" id="IPR052923">
    <property type="entry name" value="UPF0718"/>
</dbReference>
<feature type="transmembrane region" description="Helical" evidence="7">
    <location>
        <begin position="501"/>
        <end position="524"/>
    </location>
</feature>
<evidence type="ECO:0000256" key="5">
    <source>
        <dbReference type="ARBA" id="ARBA00022989"/>
    </source>
</evidence>
<evidence type="ECO:0000259" key="8">
    <source>
        <dbReference type="Pfam" id="PF02492"/>
    </source>
</evidence>
<dbReference type="eggNOG" id="COG0523">
    <property type="taxonomic scope" value="Bacteria"/>
</dbReference>
<feature type="transmembrane region" description="Helical" evidence="7">
    <location>
        <begin position="274"/>
        <end position="296"/>
    </location>
</feature>
<keyword evidence="3" id="KW-1003">Cell membrane</keyword>
<dbReference type="AlphaFoldDB" id="E0E1K9"/>
<feature type="transmembrane region" description="Helical" evidence="7">
    <location>
        <begin position="197"/>
        <end position="217"/>
    </location>
</feature>
<protein>
    <submittedName>
        <fullName evidence="9">Putative permease</fullName>
    </submittedName>
</protein>
<keyword evidence="6 7" id="KW-0472">Membrane</keyword>
<dbReference type="SUPFAM" id="SSF52540">
    <property type="entry name" value="P-loop containing nucleoside triphosphate hydrolases"/>
    <property type="match status" value="1"/>
</dbReference>
<proteinExistence type="inferred from homology"/>
<comment type="similarity">
    <text evidence="2">Belongs to the UPF0718 family.</text>
</comment>
<dbReference type="GeneID" id="84800078"/>
<accession>E0E1K9</accession>
<feature type="transmembrane region" description="Helical" evidence="7">
    <location>
        <begin position="308"/>
        <end position="331"/>
    </location>
</feature>
<dbReference type="PANTHER" id="PTHR34184">
    <property type="entry name" value="UPF0718 PROTEIN YCGR"/>
    <property type="match status" value="1"/>
</dbReference>
<evidence type="ECO:0000256" key="3">
    <source>
        <dbReference type="ARBA" id="ARBA00022475"/>
    </source>
</evidence>
<dbReference type="Gene3D" id="3.40.50.300">
    <property type="entry name" value="P-loop containing nucleotide triphosphate hydrolases"/>
    <property type="match status" value="1"/>
</dbReference>
<keyword evidence="5 7" id="KW-1133">Transmembrane helix</keyword>
<gene>
    <name evidence="9" type="ORF">HMPREF0634_0934</name>
</gene>
<evidence type="ECO:0000256" key="7">
    <source>
        <dbReference type="SAM" id="Phobius"/>
    </source>
</evidence>
<comment type="caution">
    <text evidence="9">The sequence shown here is derived from an EMBL/GenBank/DDBJ whole genome shotgun (WGS) entry which is preliminary data.</text>
</comment>
<keyword evidence="10" id="KW-1185">Reference proteome</keyword>
<feature type="transmembrane region" description="Helical" evidence="7">
    <location>
        <begin position="408"/>
        <end position="426"/>
    </location>
</feature>
<feature type="domain" description="CobW/HypB/UreG nucleotide-binding" evidence="8">
    <location>
        <begin position="7"/>
        <end position="165"/>
    </location>
</feature>
<dbReference type="InterPro" id="IPR027417">
    <property type="entry name" value="P-loop_NTPase"/>
</dbReference>
<feature type="transmembrane region" description="Helical" evidence="7">
    <location>
        <begin position="337"/>
        <end position="359"/>
    </location>
</feature>